<dbReference type="GO" id="GO:0034213">
    <property type="term" value="P:quinolinate catabolic process"/>
    <property type="evidence" value="ECO:0007669"/>
    <property type="project" value="TreeGrafter"/>
</dbReference>
<dbReference type="UniPathway" id="UPA00253">
    <property type="reaction ID" value="UER00331"/>
</dbReference>
<evidence type="ECO:0000256" key="3">
    <source>
        <dbReference type="ARBA" id="ARBA00022676"/>
    </source>
</evidence>
<dbReference type="GO" id="GO:0005737">
    <property type="term" value="C:cytoplasm"/>
    <property type="evidence" value="ECO:0007669"/>
    <property type="project" value="TreeGrafter"/>
</dbReference>
<evidence type="ECO:0000259" key="8">
    <source>
        <dbReference type="Pfam" id="PF02749"/>
    </source>
</evidence>
<dbReference type="InterPro" id="IPR037128">
    <property type="entry name" value="Quinolinate_PRibosylTase_N_sf"/>
</dbReference>
<evidence type="ECO:0000256" key="5">
    <source>
        <dbReference type="PIRNR" id="PIRNR006250"/>
    </source>
</evidence>
<proteinExistence type="inferred from homology"/>
<comment type="catalytic activity">
    <reaction evidence="5">
        <text>nicotinate beta-D-ribonucleotide + CO2 + diphosphate = quinolinate + 5-phospho-alpha-D-ribose 1-diphosphate + 2 H(+)</text>
        <dbReference type="Rhea" id="RHEA:12733"/>
        <dbReference type="ChEBI" id="CHEBI:15378"/>
        <dbReference type="ChEBI" id="CHEBI:16526"/>
        <dbReference type="ChEBI" id="CHEBI:29959"/>
        <dbReference type="ChEBI" id="CHEBI:33019"/>
        <dbReference type="ChEBI" id="CHEBI:57502"/>
        <dbReference type="ChEBI" id="CHEBI:58017"/>
        <dbReference type="EC" id="2.4.2.19"/>
    </reaction>
</comment>
<evidence type="ECO:0000256" key="4">
    <source>
        <dbReference type="ARBA" id="ARBA00022679"/>
    </source>
</evidence>
<evidence type="ECO:0000313" key="9">
    <source>
        <dbReference type="Ensembl" id="ENSACOP00000006002.1"/>
    </source>
</evidence>
<dbReference type="GO" id="GO:0009435">
    <property type="term" value="P:NAD+ biosynthetic process"/>
    <property type="evidence" value="ECO:0007669"/>
    <property type="project" value="UniProtKB-UniPathway"/>
</dbReference>
<comment type="pathway">
    <text evidence="5">Cofactor biosynthesis; NAD(+) biosynthesis; nicotinate D-ribonucleotide from quinolinate: step 1/1.</text>
</comment>
<reference evidence="9" key="2">
    <citation type="submission" date="2025-09" db="UniProtKB">
        <authorList>
            <consortium name="Ensembl"/>
        </authorList>
    </citation>
    <scope>IDENTIFICATION</scope>
</reference>
<evidence type="ECO:0000313" key="10">
    <source>
        <dbReference type="Proteomes" id="UP000694522"/>
    </source>
</evidence>
<keyword evidence="4 5" id="KW-0808">Transferase</keyword>
<accession>A0A8B9F7P2</accession>
<dbReference type="InterPro" id="IPR036068">
    <property type="entry name" value="Nicotinate_pribotase-like_C"/>
</dbReference>
<dbReference type="Ensembl" id="ENSACOT00000006216.1">
    <property type="protein sequence ID" value="ENSACOP00000006002.1"/>
    <property type="gene ID" value="ENSACOG00000004200.1"/>
</dbReference>
<comment type="similarity">
    <text evidence="2 5">Belongs to the NadC/ModD family.</text>
</comment>
<dbReference type="Pfam" id="PF02749">
    <property type="entry name" value="QRPTase_N"/>
    <property type="match status" value="1"/>
</dbReference>
<dbReference type="InterPro" id="IPR022412">
    <property type="entry name" value="Quinolinate_PRibosylTrfase_N"/>
</dbReference>
<dbReference type="Gene3D" id="3.20.20.70">
    <property type="entry name" value="Aldolase class I"/>
    <property type="match status" value="2"/>
</dbReference>
<dbReference type="AlphaFoldDB" id="A0A8B9F7P2"/>
<dbReference type="Proteomes" id="UP000694522">
    <property type="component" value="Unplaced"/>
</dbReference>
<dbReference type="PIRSF" id="PIRSF006250">
    <property type="entry name" value="NadC_ModD"/>
    <property type="match status" value="1"/>
</dbReference>
<feature type="region of interest" description="Disordered" evidence="6">
    <location>
        <begin position="1"/>
        <end position="20"/>
    </location>
</feature>
<dbReference type="InterPro" id="IPR027277">
    <property type="entry name" value="NadC/ModD"/>
</dbReference>
<feature type="domain" description="Quinolinate phosphoribosyl transferase N-terminal" evidence="8">
    <location>
        <begin position="51"/>
        <end position="123"/>
    </location>
</feature>
<dbReference type="SUPFAM" id="SSF51690">
    <property type="entry name" value="Nicotinate/Quinolinate PRTase C-terminal domain-like"/>
    <property type="match status" value="1"/>
</dbReference>
<dbReference type="EC" id="2.4.2.19" evidence="5"/>
<comment type="subunit">
    <text evidence="5">Hexamer formed by 3 homodimers.</text>
</comment>
<evidence type="ECO:0000259" key="7">
    <source>
        <dbReference type="Pfam" id="PF01729"/>
    </source>
</evidence>
<organism evidence="9 10">
    <name type="scientific">Amazona collaria</name>
    <name type="common">yellow-billed parrot</name>
    <dbReference type="NCBI Taxonomy" id="241587"/>
    <lineage>
        <taxon>Eukaryota</taxon>
        <taxon>Metazoa</taxon>
        <taxon>Chordata</taxon>
        <taxon>Craniata</taxon>
        <taxon>Vertebrata</taxon>
        <taxon>Euteleostomi</taxon>
        <taxon>Archelosauria</taxon>
        <taxon>Archosauria</taxon>
        <taxon>Dinosauria</taxon>
        <taxon>Saurischia</taxon>
        <taxon>Theropoda</taxon>
        <taxon>Coelurosauria</taxon>
        <taxon>Aves</taxon>
        <taxon>Neognathae</taxon>
        <taxon>Neoaves</taxon>
        <taxon>Telluraves</taxon>
        <taxon>Australaves</taxon>
        <taxon>Psittaciformes</taxon>
        <taxon>Psittacidae</taxon>
        <taxon>Amazona</taxon>
    </lineage>
</organism>
<reference evidence="9" key="1">
    <citation type="submission" date="2025-08" db="UniProtKB">
        <authorList>
            <consortium name="Ensembl"/>
        </authorList>
    </citation>
    <scope>IDENTIFICATION</scope>
</reference>
<keyword evidence="10" id="KW-1185">Reference proteome</keyword>
<dbReference type="InterPro" id="IPR013785">
    <property type="entry name" value="Aldolase_TIM"/>
</dbReference>
<keyword evidence="5" id="KW-0662">Pyridine nucleotide biosynthesis</keyword>
<comment type="function">
    <text evidence="1 5">Involved in the catabolism of quinolinic acid (QA).</text>
</comment>
<dbReference type="GO" id="GO:0004514">
    <property type="term" value="F:nicotinate-nucleotide diphosphorylase (carboxylating) activity"/>
    <property type="evidence" value="ECO:0007669"/>
    <property type="project" value="UniProtKB-EC"/>
</dbReference>
<feature type="compositionally biased region" description="Pro residues" evidence="6">
    <location>
        <begin position="8"/>
        <end position="20"/>
    </location>
</feature>
<dbReference type="InterPro" id="IPR002638">
    <property type="entry name" value="Quinolinate_PRibosylTrfase_C"/>
</dbReference>
<feature type="domain" description="Quinolinate phosphoribosyl transferase C-terminal" evidence="7">
    <location>
        <begin position="125"/>
        <end position="280"/>
    </location>
</feature>
<evidence type="ECO:0000256" key="1">
    <source>
        <dbReference type="ARBA" id="ARBA00003237"/>
    </source>
</evidence>
<dbReference type="PANTHER" id="PTHR32179">
    <property type="entry name" value="NICOTINATE-NUCLEOTIDE PYROPHOSPHORYLASE [CARBOXYLATING]"/>
    <property type="match status" value="1"/>
</dbReference>
<dbReference type="SUPFAM" id="SSF54675">
    <property type="entry name" value="Nicotinate/Quinolinate PRTase N-terminal domain-like"/>
    <property type="match status" value="1"/>
</dbReference>
<evidence type="ECO:0000256" key="2">
    <source>
        <dbReference type="ARBA" id="ARBA00009400"/>
    </source>
</evidence>
<keyword evidence="3 5" id="KW-0328">Glycosyltransferase</keyword>
<dbReference type="Pfam" id="PF01729">
    <property type="entry name" value="QRPTase_C"/>
    <property type="match status" value="1"/>
</dbReference>
<evidence type="ECO:0000256" key="6">
    <source>
        <dbReference type="SAM" id="MobiDB-lite"/>
    </source>
</evidence>
<dbReference type="Gene3D" id="3.90.1170.20">
    <property type="entry name" value="Quinolinate phosphoribosyl transferase, N-terminal domain"/>
    <property type="match status" value="1"/>
</dbReference>
<sequence>MESEGIKSPPPPRPPPLPVLPSPTLRHLARHWLQEDAGTFDPASALAGTGVARAQLLCKSRGVLAGLPFADAVFQELGCEFRALLPEGSRLPAGRTVVAEVRGPAPALLYGERVALNCLGRCSGVATMATAAREVARQQGWSGLVAGTRKTTPGFRLAEKYALRVGGADPHRAGLDGLLLVKDNHVALYGGSMEELVGAARAAAGFCRRLSIECRSEAEAFAAALHAAAAALKASWPRLVVEVSGGVTVEALPHFLGPHIDVVSMGALTHSAPALDFALKVLPPGGQ</sequence>
<protein>
    <recommendedName>
        <fullName evidence="5">Nicotinate-nucleotide pyrophosphorylase [carboxylating]</fullName>
        <ecNumber evidence="5">2.4.2.19</ecNumber>
    </recommendedName>
    <alternativeName>
        <fullName evidence="5">Quinolinate phosphoribosyltransferase [decarboxylating]</fullName>
    </alternativeName>
</protein>
<name>A0A8B9F7P2_9PSIT</name>
<dbReference type="PANTHER" id="PTHR32179:SF3">
    <property type="entry name" value="NICOTINATE-NUCLEOTIDE PYROPHOSPHORYLASE [CARBOXYLATING]"/>
    <property type="match status" value="1"/>
</dbReference>